<proteinExistence type="predicted"/>
<dbReference type="EMBL" id="JBEDUW010000004">
    <property type="protein sequence ID" value="KAK9931738.1"/>
    <property type="molecule type" value="Genomic_DNA"/>
</dbReference>
<accession>A0AAW1X6U0</accession>
<gene>
    <name evidence="2" type="ORF">M0R45_019004</name>
</gene>
<dbReference type="Proteomes" id="UP001457282">
    <property type="component" value="Unassembled WGS sequence"/>
</dbReference>
<evidence type="ECO:0000313" key="3">
    <source>
        <dbReference type="Proteomes" id="UP001457282"/>
    </source>
</evidence>
<keyword evidence="3" id="KW-1185">Reference proteome</keyword>
<dbReference type="InterPro" id="IPR057590">
    <property type="entry name" value="PH_RDR1/2-like"/>
</dbReference>
<name>A0AAW1X6U0_RUBAR</name>
<feature type="domain" description="RDR1/2-like PH-like" evidence="1">
    <location>
        <begin position="16"/>
        <end position="72"/>
    </location>
</feature>
<dbReference type="Pfam" id="PF24823">
    <property type="entry name" value="PH_RDR2"/>
    <property type="match status" value="1"/>
</dbReference>
<sequence>MEKTIRLYGFRSEHLAIELHCPRRGTAKYLVIQLYGAPRIYEQHVCFSGNVDEGPTMDYYWDVPDDQWVRTT</sequence>
<protein>
    <recommendedName>
        <fullName evidence="1">RDR1/2-like PH-like domain-containing protein</fullName>
    </recommendedName>
</protein>
<evidence type="ECO:0000259" key="1">
    <source>
        <dbReference type="Pfam" id="PF24823"/>
    </source>
</evidence>
<dbReference type="AlphaFoldDB" id="A0AAW1X6U0"/>
<evidence type="ECO:0000313" key="2">
    <source>
        <dbReference type="EMBL" id="KAK9931738.1"/>
    </source>
</evidence>
<reference evidence="2 3" key="1">
    <citation type="journal article" date="2023" name="G3 (Bethesda)">
        <title>A chromosome-length genome assembly and annotation of blackberry (Rubus argutus, cv. 'Hillquist').</title>
        <authorList>
            <person name="Bruna T."/>
            <person name="Aryal R."/>
            <person name="Dudchenko O."/>
            <person name="Sargent D.J."/>
            <person name="Mead D."/>
            <person name="Buti M."/>
            <person name="Cavallini A."/>
            <person name="Hytonen T."/>
            <person name="Andres J."/>
            <person name="Pham M."/>
            <person name="Weisz D."/>
            <person name="Mascagni F."/>
            <person name="Usai G."/>
            <person name="Natali L."/>
            <person name="Bassil N."/>
            <person name="Fernandez G.E."/>
            <person name="Lomsadze A."/>
            <person name="Armour M."/>
            <person name="Olukolu B."/>
            <person name="Poorten T."/>
            <person name="Britton C."/>
            <person name="Davik J."/>
            <person name="Ashrafi H."/>
            <person name="Aiden E.L."/>
            <person name="Borodovsky M."/>
            <person name="Worthington M."/>
        </authorList>
    </citation>
    <scope>NUCLEOTIDE SEQUENCE [LARGE SCALE GENOMIC DNA]</scope>
    <source>
        <strain evidence="2">PI 553951</strain>
    </source>
</reference>
<organism evidence="2 3">
    <name type="scientific">Rubus argutus</name>
    <name type="common">Southern blackberry</name>
    <dbReference type="NCBI Taxonomy" id="59490"/>
    <lineage>
        <taxon>Eukaryota</taxon>
        <taxon>Viridiplantae</taxon>
        <taxon>Streptophyta</taxon>
        <taxon>Embryophyta</taxon>
        <taxon>Tracheophyta</taxon>
        <taxon>Spermatophyta</taxon>
        <taxon>Magnoliopsida</taxon>
        <taxon>eudicotyledons</taxon>
        <taxon>Gunneridae</taxon>
        <taxon>Pentapetalae</taxon>
        <taxon>rosids</taxon>
        <taxon>fabids</taxon>
        <taxon>Rosales</taxon>
        <taxon>Rosaceae</taxon>
        <taxon>Rosoideae</taxon>
        <taxon>Rosoideae incertae sedis</taxon>
        <taxon>Rubus</taxon>
    </lineage>
</organism>
<comment type="caution">
    <text evidence="2">The sequence shown here is derived from an EMBL/GenBank/DDBJ whole genome shotgun (WGS) entry which is preliminary data.</text>
</comment>